<evidence type="ECO:0000256" key="1">
    <source>
        <dbReference type="SAM" id="MobiDB-lite"/>
    </source>
</evidence>
<feature type="transmembrane region" description="Helical" evidence="2">
    <location>
        <begin position="276"/>
        <end position="298"/>
    </location>
</feature>
<protein>
    <recommendedName>
        <fullName evidence="5">XK-related protein</fullName>
    </recommendedName>
</protein>
<feature type="compositionally biased region" description="Basic and acidic residues" evidence="1">
    <location>
        <begin position="634"/>
        <end position="657"/>
    </location>
</feature>
<gene>
    <name evidence="3" type="primary">AVEN_58703_1</name>
    <name evidence="3" type="ORF">TNCT_641301</name>
</gene>
<evidence type="ECO:0000313" key="3">
    <source>
        <dbReference type="EMBL" id="GFQ72627.1"/>
    </source>
</evidence>
<feature type="transmembrane region" description="Helical" evidence="2">
    <location>
        <begin position="165"/>
        <end position="187"/>
    </location>
</feature>
<proteinExistence type="predicted"/>
<evidence type="ECO:0000313" key="4">
    <source>
        <dbReference type="Proteomes" id="UP000887116"/>
    </source>
</evidence>
<dbReference type="Proteomes" id="UP000887116">
    <property type="component" value="Unassembled WGS sequence"/>
</dbReference>
<accession>A0A8X6F862</accession>
<feature type="transmembrane region" description="Helical" evidence="2">
    <location>
        <begin position="61"/>
        <end position="82"/>
    </location>
</feature>
<dbReference type="EMBL" id="BMAO01021176">
    <property type="protein sequence ID" value="GFQ72627.1"/>
    <property type="molecule type" value="Genomic_DNA"/>
</dbReference>
<dbReference type="OrthoDB" id="6434087at2759"/>
<feature type="transmembrane region" description="Helical" evidence="2">
    <location>
        <begin position="18"/>
        <end position="41"/>
    </location>
</feature>
<feature type="compositionally biased region" description="Basic and acidic residues" evidence="1">
    <location>
        <begin position="440"/>
        <end position="453"/>
    </location>
</feature>
<organism evidence="3 4">
    <name type="scientific">Trichonephila clavata</name>
    <name type="common">Joro spider</name>
    <name type="synonym">Nephila clavata</name>
    <dbReference type="NCBI Taxonomy" id="2740835"/>
    <lineage>
        <taxon>Eukaryota</taxon>
        <taxon>Metazoa</taxon>
        <taxon>Ecdysozoa</taxon>
        <taxon>Arthropoda</taxon>
        <taxon>Chelicerata</taxon>
        <taxon>Arachnida</taxon>
        <taxon>Araneae</taxon>
        <taxon>Araneomorphae</taxon>
        <taxon>Entelegynae</taxon>
        <taxon>Araneoidea</taxon>
        <taxon>Nephilidae</taxon>
        <taxon>Trichonephila</taxon>
    </lineage>
</organism>
<feature type="region of interest" description="Disordered" evidence="1">
    <location>
        <begin position="415"/>
        <end position="453"/>
    </location>
</feature>
<name>A0A8X6F862_TRICU</name>
<comment type="caution">
    <text evidence="3">The sequence shown here is derived from an EMBL/GenBank/DDBJ whole genome shotgun (WGS) entry which is preliminary data.</text>
</comment>
<feature type="compositionally biased region" description="Low complexity" evidence="1">
    <location>
        <begin position="666"/>
        <end position="678"/>
    </location>
</feature>
<keyword evidence="4" id="KW-1185">Reference proteome</keyword>
<feature type="transmembrane region" description="Helical" evidence="2">
    <location>
        <begin position="310"/>
        <end position="328"/>
    </location>
</feature>
<sequence length="864" mass="98840">MVLEVKLPAIKKLKLSRVVLISGVLTFLYLIEFCIGIRGVYHSFSLWTATLYDPQGTQTVSWTLCVACLLVCVVSSFTANLISAIWEQKQLKDKGEQRSAIRFAFHIIVGGMIWRYVCLWFSDKTELQKKEAILLTMAKFLFTQFYTIPMVIVSASLLESFHEIIYNLCTILCISLTLIFTCMMFSWCKNEVNDLKKWNFETVDLVPLIFCQSLDDQQKSDATSQSDASKVSRNSEKVQESKEDVIETTFIRIIVLLQTFSFTFGRLLALGILLKLAGIYAVSIMFLQLLISVVYLKFQVPFLVSDSLPKWRQLARLTFMSYILIFEWHLNRDPTTGYDFTSNVKHSILYYFIATLESIFYFVTWAIAESYTSNNYLDYMDSSKRRRLSKLLHSIQRRYLNSKLRMSRNRNIKWSKRKSEHNSNRPQVDISNPIPIESPADEKNVTDLEKHSSYRDLREPLDEDIEIYVRNIKADNELKTASGKTDCNLEQSSLQEEESSYINKCDISTMDENVIKETFEKVNTDCKKTIKEIRFSDINYVVDPAVINVNENVCHDKCDNKNGISSNNNNNNNEINLNNESLKNVSVENKSTKPVETAISSSKSRISIFSENMSEGWNKFSSLSRKFTGAMQEHVQKRKEQFRNFRPTSEQDKEHGQKSNAETHSSDTVSTDETTSVEIKSSEEKPEVFPEDPDFTEGYFVGDSRCNEENPHDSSLETGNVCTDTQIEIVGEGSCKNSPTRSIHEEVNDLEPVHCEGDEPCPCFVCKTIGDGNILRRRRSSSVPPPDRKALYNLSSKVLLKQTSLTDCDSDSKADHVDTNATVSDSTTHGYNTYKSSFVPKIYPKGRFSNLSLTSLENRIEHYV</sequence>
<evidence type="ECO:0008006" key="5">
    <source>
        <dbReference type="Google" id="ProtNLM"/>
    </source>
</evidence>
<feature type="region of interest" description="Disordered" evidence="1">
    <location>
        <begin position="631"/>
        <end position="693"/>
    </location>
</feature>
<reference evidence="3" key="1">
    <citation type="submission" date="2020-07" db="EMBL/GenBank/DDBJ databases">
        <title>Multicomponent nature underlies the extraordinary mechanical properties of spider dragline silk.</title>
        <authorList>
            <person name="Kono N."/>
            <person name="Nakamura H."/>
            <person name="Mori M."/>
            <person name="Yoshida Y."/>
            <person name="Ohtoshi R."/>
            <person name="Malay A.D."/>
            <person name="Moran D.A.P."/>
            <person name="Tomita M."/>
            <person name="Numata K."/>
            <person name="Arakawa K."/>
        </authorList>
    </citation>
    <scope>NUCLEOTIDE SEQUENCE</scope>
</reference>
<keyword evidence="2" id="KW-1133">Transmembrane helix</keyword>
<dbReference type="AlphaFoldDB" id="A0A8X6F862"/>
<feature type="transmembrane region" description="Helical" evidence="2">
    <location>
        <begin position="348"/>
        <end position="368"/>
    </location>
</feature>
<feature type="transmembrane region" description="Helical" evidence="2">
    <location>
        <begin position="250"/>
        <end position="269"/>
    </location>
</feature>
<keyword evidence="2" id="KW-0812">Transmembrane</keyword>
<feature type="transmembrane region" description="Helical" evidence="2">
    <location>
        <begin position="103"/>
        <end position="122"/>
    </location>
</feature>
<feature type="transmembrane region" description="Helical" evidence="2">
    <location>
        <begin position="134"/>
        <end position="158"/>
    </location>
</feature>
<evidence type="ECO:0000256" key="2">
    <source>
        <dbReference type="SAM" id="Phobius"/>
    </source>
</evidence>
<keyword evidence="2" id="KW-0472">Membrane</keyword>